<feature type="region of interest" description="Disordered" evidence="2">
    <location>
        <begin position="159"/>
        <end position="178"/>
    </location>
</feature>
<evidence type="ECO:0000313" key="3">
    <source>
        <dbReference type="EMBL" id="MVQ31823.1"/>
    </source>
</evidence>
<feature type="compositionally biased region" description="Basic and acidic residues" evidence="2">
    <location>
        <begin position="201"/>
        <end position="216"/>
    </location>
</feature>
<dbReference type="Proteomes" id="UP000469385">
    <property type="component" value="Unassembled WGS sequence"/>
</dbReference>
<keyword evidence="4" id="KW-1185">Reference proteome</keyword>
<evidence type="ECO:0000256" key="1">
    <source>
        <dbReference type="SAM" id="Coils"/>
    </source>
</evidence>
<proteinExistence type="predicted"/>
<evidence type="ECO:0000256" key="2">
    <source>
        <dbReference type="SAM" id="MobiDB-lite"/>
    </source>
</evidence>
<name>A0A6N8J0P1_9BURK</name>
<keyword evidence="1" id="KW-0175">Coiled coil</keyword>
<reference evidence="3 4" key="1">
    <citation type="submission" date="2019-12" db="EMBL/GenBank/DDBJ databases">
        <authorList>
            <person name="Huq M.A."/>
        </authorList>
    </citation>
    <scope>NUCLEOTIDE SEQUENCE [LARGE SCALE GENOMIC DNA]</scope>
    <source>
        <strain evidence="3 4">MAH-25</strain>
    </source>
</reference>
<feature type="coiled-coil region" evidence="1">
    <location>
        <begin position="294"/>
        <end position="321"/>
    </location>
</feature>
<organism evidence="3 4">
    <name type="scientific">Ramlibacter pinisoli</name>
    <dbReference type="NCBI Taxonomy" id="2682844"/>
    <lineage>
        <taxon>Bacteria</taxon>
        <taxon>Pseudomonadati</taxon>
        <taxon>Pseudomonadota</taxon>
        <taxon>Betaproteobacteria</taxon>
        <taxon>Burkholderiales</taxon>
        <taxon>Comamonadaceae</taxon>
        <taxon>Ramlibacter</taxon>
    </lineage>
</organism>
<sequence length="380" mass="42587">MCTEIQSRALTPTGTLSVGLPSPFRTIVSRPWCPSSASTFPQVKLHDATLLPLQIQPDAADPVLAQQQRRFNTLVQEVGQWSAALAEWKERLARYQQLREPVRRELHAAWRQWVFALDHASLQPGLARAEREQLGEMFHEAATALLAVEDDGEMAAVLSRHGHGSTSVPSTREDAGHAAADEAVLEELEPDWERQAASAAARREERSAKRRAEQDSKRRRQAAQEVSQSLRDVYRRVASALHPDREPDSQQRQRKTVLMQQANQAYADGNLLALLGLQLEAEQVDAAHAAAADQRRLQHYISVLQEQLADLQSETRHLEATFRAAAGIAPGVGLQPRKADRIVSSEVQRLRAEVLLLRRQTKSLLDVEATKRWLREVRKA</sequence>
<comment type="caution">
    <text evidence="3">The sequence shown here is derived from an EMBL/GenBank/DDBJ whole genome shotgun (WGS) entry which is preliminary data.</text>
</comment>
<dbReference type="AlphaFoldDB" id="A0A6N8J0P1"/>
<dbReference type="EMBL" id="WSEL01000009">
    <property type="protein sequence ID" value="MVQ31823.1"/>
    <property type="molecule type" value="Genomic_DNA"/>
</dbReference>
<protein>
    <recommendedName>
        <fullName evidence="5">Molecular chaperone DnaJ</fullName>
    </recommendedName>
</protein>
<dbReference type="RefSeq" id="WP_181653685.1">
    <property type="nucleotide sequence ID" value="NZ_WSEL01000009.1"/>
</dbReference>
<gene>
    <name evidence="3" type="ORF">GON04_20365</name>
</gene>
<feature type="region of interest" description="Disordered" evidence="2">
    <location>
        <begin position="192"/>
        <end position="228"/>
    </location>
</feature>
<accession>A0A6N8J0P1</accession>
<evidence type="ECO:0008006" key="5">
    <source>
        <dbReference type="Google" id="ProtNLM"/>
    </source>
</evidence>
<evidence type="ECO:0000313" key="4">
    <source>
        <dbReference type="Proteomes" id="UP000469385"/>
    </source>
</evidence>